<name>A0A2P2IZU9_RHIMU</name>
<dbReference type="EMBL" id="GGEC01006252">
    <property type="protein sequence ID" value="MBW86735.1"/>
    <property type="molecule type" value="Transcribed_RNA"/>
</dbReference>
<evidence type="ECO:0000313" key="1">
    <source>
        <dbReference type="EMBL" id="MBW86735.1"/>
    </source>
</evidence>
<sequence length="8" mass="969">MHIRQALT</sequence>
<proteinExistence type="predicted"/>
<protein>
    <submittedName>
        <fullName evidence="1">Uncharacterized protein</fullName>
    </submittedName>
</protein>
<organism evidence="1">
    <name type="scientific">Rhizophora mucronata</name>
    <name type="common">Asiatic mangrove</name>
    <dbReference type="NCBI Taxonomy" id="61149"/>
    <lineage>
        <taxon>Eukaryota</taxon>
        <taxon>Viridiplantae</taxon>
        <taxon>Streptophyta</taxon>
        <taxon>Embryophyta</taxon>
        <taxon>Tracheophyta</taxon>
        <taxon>Spermatophyta</taxon>
        <taxon>Magnoliopsida</taxon>
        <taxon>eudicotyledons</taxon>
        <taxon>Gunneridae</taxon>
        <taxon>Pentapetalae</taxon>
        <taxon>rosids</taxon>
        <taxon>fabids</taxon>
        <taxon>Malpighiales</taxon>
        <taxon>Rhizophoraceae</taxon>
        <taxon>Rhizophora</taxon>
    </lineage>
</organism>
<reference evidence="1" key="1">
    <citation type="submission" date="2018-02" db="EMBL/GenBank/DDBJ databases">
        <title>Rhizophora mucronata_Transcriptome.</title>
        <authorList>
            <person name="Meera S.P."/>
            <person name="Sreeshan A."/>
            <person name="Augustine A."/>
        </authorList>
    </citation>
    <scope>NUCLEOTIDE SEQUENCE</scope>
    <source>
        <tissue evidence="1">Leaf</tissue>
    </source>
</reference>
<accession>A0A2P2IZU9</accession>